<dbReference type="AlphaFoldDB" id="A0A147I5E0"/>
<name>A0A147I5E0_9SPHN</name>
<dbReference type="OrthoDB" id="7573243at2"/>
<proteinExistence type="predicted"/>
<comment type="caution">
    <text evidence="2">The sequence shown here is derived from an EMBL/GenBank/DDBJ whole genome shotgun (WGS) entry which is preliminary data.</text>
</comment>
<reference evidence="2 3" key="1">
    <citation type="journal article" date="2016" name="Front. Microbiol.">
        <title>Genomic Resource of Rice Seed Associated Bacteria.</title>
        <authorList>
            <person name="Midha S."/>
            <person name="Bansal K."/>
            <person name="Sharma S."/>
            <person name="Kumar N."/>
            <person name="Patil P.P."/>
            <person name="Chaudhry V."/>
            <person name="Patil P.B."/>
        </authorList>
    </citation>
    <scope>NUCLEOTIDE SEQUENCE [LARGE SCALE GENOMIC DNA]</scope>
    <source>
        <strain evidence="2 3">NS334</strain>
    </source>
</reference>
<gene>
    <name evidence="2" type="ORF">NS334_07060</name>
</gene>
<evidence type="ECO:0000256" key="1">
    <source>
        <dbReference type="SAM" id="Phobius"/>
    </source>
</evidence>
<evidence type="ECO:0000313" key="3">
    <source>
        <dbReference type="Proteomes" id="UP000074310"/>
    </source>
</evidence>
<feature type="transmembrane region" description="Helical" evidence="1">
    <location>
        <begin position="6"/>
        <end position="28"/>
    </location>
</feature>
<keyword evidence="3" id="KW-1185">Reference proteome</keyword>
<feature type="transmembrane region" description="Helical" evidence="1">
    <location>
        <begin position="40"/>
        <end position="64"/>
    </location>
</feature>
<protein>
    <submittedName>
        <fullName evidence="2">Uncharacterized protein</fullName>
    </submittedName>
</protein>
<organism evidence="2 3">
    <name type="scientific">Sphingomonas endophytica</name>
    <dbReference type="NCBI Taxonomy" id="869719"/>
    <lineage>
        <taxon>Bacteria</taxon>
        <taxon>Pseudomonadati</taxon>
        <taxon>Pseudomonadota</taxon>
        <taxon>Alphaproteobacteria</taxon>
        <taxon>Sphingomonadales</taxon>
        <taxon>Sphingomonadaceae</taxon>
        <taxon>Sphingomonas</taxon>
    </lineage>
</organism>
<dbReference type="PATRIC" id="fig|869719.3.peg.931"/>
<keyword evidence="1" id="KW-0812">Transmembrane</keyword>
<dbReference type="Proteomes" id="UP000074310">
    <property type="component" value="Unassembled WGS sequence"/>
</dbReference>
<sequence length="70" mass="7633">MTDTLPLESAIMFAVAAVFALAGAWLLWQLRRPLGEARVYAYRMTGVMALSGGIVLAMSAAAMWQWSVEL</sequence>
<accession>A0A147I5E0</accession>
<evidence type="ECO:0000313" key="2">
    <source>
        <dbReference type="EMBL" id="KTT73704.1"/>
    </source>
</evidence>
<dbReference type="EMBL" id="LDTB01000017">
    <property type="protein sequence ID" value="KTT73704.1"/>
    <property type="molecule type" value="Genomic_DNA"/>
</dbReference>
<keyword evidence="1" id="KW-1133">Transmembrane helix</keyword>
<dbReference type="RefSeq" id="WP_058755266.1">
    <property type="nucleotide sequence ID" value="NZ_LDTB01000017.1"/>
</dbReference>
<keyword evidence="1" id="KW-0472">Membrane</keyword>